<gene>
    <name evidence="1" type="ORF">LVJ77_12640</name>
</gene>
<keyword evidence="2" id="KW-1185">Reference proteome</keyword>
<proteinExistence type="predicted"/>
<accession>A0ABD8B7E4</accession>
<reference evidence="1 2" key="1">
    <citation type="journal article" date="2022" name="Res Sq">
        <title>Evolution of multicellular longitudinally dividing oral cavity symbionts (Neisseriaceae).</title>
        <authorList>
            <person name="Nyongesa S."/>
            <person name="Weber P."/>
            <person name="Bernet E."/>
            <person name="Pullido F."/>
            <person name="Nieckarz M."/>
            <person name="Delaby M."/>
            <person name="Nieves C."/>
            <person name="Viehboeck T."/>
            <person name="Krause N."/>
            <person name="Rivera-Millot A."/>
            <person name="Nakamura A."/>
            <person name="Vischer N."/>
            <person name="VanNieuwenhze M."/>
            <person name="Brun Y."/>
            <person name="Cava F."/>
            <person name="Bulgheresi S."/>
            <person name="Veyrier F."/>
        </authorList>
    </citation>
    <scope>NUCLEOTIDE SEQUENCE [LARGE SCALE GENOMIC DNA]</scope>
    <source>
        <strain evidence="1 2">17694</strain>
    </source>
</reference>
<name>A0ABD8B7E4_9NEIS</name>
<dbReference type="AlphaFoldDB" id="A0ABD8B7E4"/>
<evidence type="ECO:0000313" key="1">
    <source>
        <dbReference type="EMBL" id="XHH49907.1"/>
    </source>
</evidence>
<dbReference type="RefSeq" id="WP_027010154.1">
    <property type="nucleotide sequence ID" value="NZ_CP091521.1"/>
</dbReference>
<evidence type="ECO:0008006" key="3">
    <source>
        <dbReference type="Google" id="ProtNLM"/>
    </source>
</evidence>
<protein>
    <recommendedName>
        <fullName evidence="3">Lipoprotein</fullName>
    </recommendedName>
</protein>
<dbReference type="EMBL" id="CP091521">
    <property type="protein sequence ID" value="XHH49907.1"/>
    <property type="molecule type" value="Genomic_DNA"/>
</dbReference>
<dbReference type="Proteomes" id="UP000831534">
    <property type="component" value="Chromosome"/>
</dbReference>
<sequence length="163" mass="17130">MKQIKWFVPLAVGLLAACSSETSEQLASAAPSRASGEDFAAAAASSPIAAQIFNSPQEQDILSSSRQAMAEVSASEVAAAASAASAALSVDAENNLALPALAPACERYFRRAEQCFSQNENRDALLAMLDEAREELAHEQPDEAACTDLNRSFDAVARNLGCH</sequence>
<evidence type="ECO:0000313" key="2">
    <source>
        <dbReference type="Proteomes" id="UP000831534"/>
    </source>
</evidence>
<organism evidence="1 2">
    <name type="scientific">Conchiformibius kuhniae</name>
    <dbReference type="NCBI Taxonomy" id="211502"/>
    <lineage>
        <taxon>Bacteria</taxon>
        <taxon>Pseudomonadati</taxon>
        <taxon>Pseudomonadota</taxon>
        <taxon>Betaproteobacteria</taxon>
        <taxon>Neisseriales</taxon>
        <taxon>Neisseriaceae</taxon>
        <taxon>Conchiformibius</taxon>
    </lineage>
</organism>
<dbReference type="KEGG" id="ckh:LVJ77_12640"/>
<dbReference type="PROSITE" id="PS51257">
    <property type="entry name" value="PROKAR_LIPOPROTEIN"/>
    <property type="match status" value="1"/>
</dbReference>